<protein>
    <submittedName>
        <fullName evidence="1">Uncharacterized protein</fullName>
    </submittedName>
</protein>
<dbReference type="AlphaFoldDB" id="A0A644XF70"/>
<proteinExistence type="predicted"/>
<name>A0A644XF70_9ZZZZ</name>
<reference evidence="1" key="1">
    <citation type="submission" date="2019-08" db="EMBL/GenBank/DDBJ databases">
        <authorList>
            <person name="Kucharzyk K."/>
            <person name="Murdoch R.W."/>
            <person name="Higgins S."/>
            <person name="Loffler F."/>
        </authorList>
    </citation>
    <scope>NUCLEOTIDE SEQUENCE</scope>
</reference>
<sequence length="354" mass="40869">MQISEEGALNKTKKRWAVGLLAGFLAILSLCAGTVRVIDPFFHYRDPDPDGEVWFDERYQNAGLLRSQSYETVLMGTSLAANYRPFWFDVFYDTSTVKVTFPNGGFHEFTQALDYAFEEQDVKRVIFGLDPNILARPTADAPDQLPDYLYDDNPWNDRRYLLSKDVLIRSAYSVWKKARGQTQALQDAFLWDGTIYFSKELALAGYQRPEIAAKPLPEDAFLDACDENLSTVKGWVEGHPDTQFIFFLSPYSILYWDKMQRLGETDAMFALLRRTAEELLPYENVELQCFLTDTDVITDLNNYADHIHVAGRVTYAMAQAMPGGEYRLTEENYRQRLDALHKFVVNYDYEKIFK</sequence>
<organism evidence="1">
    <name type="scientific">bioreactor metagenome</name>
    <dbReference type="NCBI Taxonomy" id="1076179"/>
    <lineage>
        <taxon>unclassified sequences</taxon>
        <taxon>metagenomes</taxon>
        <taxon>ecological metagenomes</taxon>
    </lineage>
</organism>
<gene>
    <name evidence="1" type="ORF">SDC9_60773</name>
</gene>
<dbReference type="EMBL" id="VSSQ01002274">
    <property type="protein sequence ID" value="MPM14411.1"/>
    <property type="molecule type" value="Genomic_DNA"/>
</dbReference>
<evidence type="ECO:0000313" key="1">
    <source>
        <dbReference type="EMBL" id="MPM14411.1"/>
    </source>
</evidence>
<comment type="caution">
    <text evidence="1">The sequence shown here is derived from an EMBL/GenBank/DDBJ whole genome shotgun (WGS) entry which is preliminary data.</text>
</comment>
<accession>A0A644XF70</accession>